<dbReference type="OrthoDB" id="3782133at2"/>
<evidence type="ECO:0000259" key="3">
    <source>
        <dbReference type="Pfam" id="PF00534"/>
    </source>
</evidence>
<dbReference type="CDD" id="cd03801">
    <property type="entry name" value="GT4_PimA-like"/>
    <property type="match status" value="1"/>
</dbReference>
<dbReference type="GO" id="GO:0016757">
    <property type="term" value="F:glycosyltransferase activity"/>
    <property type="evidence" value="ECO:0007669"/>
    <property type="project" value="UniProtKB-KW"/>
</dbReference>
<dbReference type="Pfam" id="PF13439">
    <property type="entry name" value="Glyco_transf_4"/>
    <property type="match status" value="1"/>
</dbReference>
<keyword evidence="1" id="KW-0328">Glycosyltransferase</keyword>
<dbReference type="SUPFAM" id="SSF53756">
    <property type="entry name" value="UDP-Glycosyltransferase/glycogen phosphorylase"/>
    <property type="match status" value="2"/>
</dbReference>
<dbReference type="Proteomes" id="UP000290408">
    <property type="component" value="Chromosome"/>
</dbReference>
<dbReference type="InterPro" id="IPR028098">
    <property type="entry name" value="Glyco_trans_4-like_N"/>
</dbReference>
<dbReference type="KEGG" id="jli:EXU32_02720"/>
<protein>
    <submittedName>
        <fullName evidence="5">Glycosyltransferase</fullName>
    </submittedName>
</protein>
<dbReference type="Pfam" id="PF13692">
    <property type="entry name" value="Glyco_trans_1_4"/>
    <property type="match status" value="1"/>
</dbReference>
<dbReference type="EMBL" id="CP036164">
    <property type="protein sequence ID" value="QBF45275.1"/>
    <property type="molecule type" value="Genomic_DNA"/>
</dbReference>
<organism evidence="5 6">
    <name type="scientific">Janibacter limosus</name>
    <dbReference type="NCBI Taxonomy" id="53458"/>
    <lineage>
        <taxon>Bacteria</taxon>
        <taxon>Bacillati</taxon>
        <taxon>Actinomycetota</taxon>
        <taxon>Actinomycetes</taxon>
        <taxon>Micrococcales</taxon>
        <taxon>Intrasporangiaceae</taxon>
        <taxon>Janibacter</taxon>
    </lineage>
</organism>
<sequence length="1017" mass="109835">MKITHVVCTTNFAGVERHVAILAAAQHDQGHEVTVLGGDQRRMRASIDRAGVMLCPAPGLRAALRCLAGPAGRGADVVATHMTTADVAALISPALAQTPVVSTRHFAAPRGASTRARSVAERLQSRLSAEIAVSEYIAGGLDVDSTVIHPGIADRPDALSPSRRDHTVLVAQRLEEEKATDIAVAAFAASGLAAQGWRLVVAGDGAMREDLQLLAERLAIGPSTDFLGHRDDVAHLMSAAAITLAPCPIEGFGLAVVEAMASSTPVVAAAAGGHLESVGGVDDAALFPPGDVRAAGRLLAELADDAERRDRYGRALRDRQREHFSISAQAATTDEVYRHAVESRRGDLPLAPGNGIIVISLEPWDRVWRRNQHLLAGLLRDDPTLRVLVVEPGTDPLHDLRSGRPTRRGKGLRRGPLLPGVDPDNLWLLEPTKLLPRRLDPRQDERWADAVRLAAAKLRLEHPALWVNDPQGALVMQRTGWSTLYDITDDWLEAKRGPETLTRLRRHEDALMDQAAAVVVCSPQLVRTKSGRRPVTLIANAVDGETTRPTARPDDLPVGPVAVYVGTLHADRLDVDLCVATAHAIAAAGTVVLVGPDALSPPDRDRLAAAGVVRLGSKDRRAVPAYLQHADVLLVPHVVDSFTDSLDPIKLYEYRAVGRPVVSTPVAGFRDSTDERITVTGQAGFPAAVAAAIPATYQYPKGSDPQVPTWGDRVREIRKVVDRVLVPVMVSPTDDTQSSVPLKVRVQLGHAAVQHIAGQQGIDLLHIKGSALDPRLASPGRYSTDADVLVRPDHIERLLAACALAGYRTQARFPTSSPFEHSTTLWHHLWGYVDVHRHYPGIGLPPDVAFDRLWSERATRQICGIDCPTPSLAAQVAILVMHAGRNPPGGQSDGDVAHAWRGADEDLQQSVGRWVDEFKAQVAFAAGTGQLEQLPPSPERELWSAVTRPGRLHEWRARIAAAPNLRSRAVLVARSPLVNTDHLATRLGRHPSRRDIAVEFVDRLRRALDELTGRPRP</sequence>
<accession>A0A4P6MTX0</accession>
<reference evidence="5 6" key="1">
    <citation type="submission" date="2019-02" db="EMBL/GenBank/DDBJ databases">
        <title>Genomic data mining of an Antarctic deep-sea actinobacterium, Janibacterlimosus P3-3-X1.</title>
        <authorList>
            <person name="Liao L."/>
            <person name="Chen B."/>
        </authorList>
    </citation>
    <scope>NUCLEOTIDE SEQUENCE [LARGE SCALE GENOMIC DNA]</scope>
    <source>
        <strain evidence="5 6">P3-3-X1</strain>
    </source>
</reference>
<feature type="domain" description="Glycosyl transferase family 1" evidence="3">
    <location>
        <begin position="164"/>
        <end position="317"/>
    </location>
</feature>
<keyword evidence="6" id="KW-1185">Reference proteome</keyword>
<evidence type="ECO:0000256" key="2">
    <source>
        <dbReference type="ARBA" id="ARBA00022679"/>
    </source>
</evidence>
<dbReference type="Pfam" id="PF00534">
    <property type="entry name" value="Glycos_transf_1"/>
    <property type="match status" value="1"/>
</dbReference>
<dbReference type="Gene3D" id="3.40.50.2000">
    <property type="entry name" value="Glycogen Phosphorylase B"/>
    <property type="match status" value="3"/>
</dbReference>
<dbReference type="PANTHER" id="PTHR12526:SF613">
    <property type="entry name" value="PHOSPHATIDYL-MYO-INOSITOL MANNOSYLTRANSFERASE"/>
    <property type="match status" value="1"/>
</dbReference>
<evidence type="ECO:0000313" key="5">
    <source>
        <dbReference type="EMBL" id="QBF45275.1"/>
    </source>
</evidence>
<dbReference type="RefSeq" id="WP_130628515.1">
    <property type="nucleotide sequence ID" value="NZ_CP036164.1"/>
</dbReference>
<evidence type="ECO:0000313" key="6">
    <source>
        <dbReference type="Proteomes" id="UP000290408"/>
    </source>
</evidence>
<gene>
    <name evidence="5" type="ORF">EXU32_02720</name>
</gene>
<evidence type="ECO:0000259" key="4">
    <source>
        <dbReference type="Pfam" id="PF13439"/>
    </source>
</evidence>
<evidence type="ECO:0000256" key="1">
    <source>
        <dbReference type="ARBA" id="ARBA00022676"/>
    </source>
</evidence>
<proteinExistence type="predicted"/>
<dbReference type="PANTHER" id="PTHR12526">
    <property type="entry name" value="GLYCOSYLTRANSFERASE"/>
    <property type="match status" value="1"/>
</dbReference>
<dbReference type="AlphaFoldDB" id="A0A4P6MTX0"/>
<feature type="domain" description="Glycosyltransferase subfamily 4-like N-terminal" evidence="4">
    <location>
        <begin position="14"/>
        <end position="139"/>
    </location>
</feature>
<keyword evidence="2 5" id="KW-0808">Transferase</keyword>
<dbReference type="InterPro" id="IPR001296">
    <property type="entry name" value="Glyco_trans_1"/>
</dbReference>
<name>A0A4P6MTX0_9MICO</name>